<evidence type="ECO:0000256" key="4">
    <source>
        <dbReference type="ARBA" id="ARBA00083755"/>
    </source>
</evidence>
<organism evidence="5 6">
    <name type="scientific">Tetragonisca angustula</name>
    <dbReference type="NCBI Taxonomy" id="166442"/>
    <lineage>
        <taxon>Eukaryota</taxon>
        <taxon>Metazoa</taxon>
        <taxon>Ecdysozoa</taxon>
        <taxon>Arthropoda</taxon>
        <taxon>Hexapoda</taxon>
        <taxon>Insecta</taxon>
        <taxon>Pterygota</taxon>
        <taxon>Neoptera</taxon>
        <taxon>Endopterygota</taxon>
        <taxon>Hymenoptera</taxon>
        <taxon>Apocrita</taxon>
        <taxon>Aculeata</taxon>
        <taxon>Apoidea</taxon>
        <taxon>Anthophila</taxon>
        <taxon>Apidae</taxon>
        <taxon>Tetragonisca</taxon>
    </lineage>
</organism>
<evidence type="ECO:0000313" key="6">
    <source>
        <dbReference type="Proteomes" id="UP001432146"/>
    </source>
</evidence>
<dbReference type="PANTHER" id="PTHR19836:SF19">
    <property type="entry name" value="SMALL RIBOSOMAL SUBUNIT PROTEIN US14M"/>
    <property type="match status" value="1"/>
</dbReference>
<comment type="caution">
    <text evidence="5">The sequence shown here is derived from an EMBL/GenBank/DDBJ whole genome shotgun (WGS) entry which is preliminary data.</text>
</comment>
<dbReference type="GO" id="GO:0005763">
    <property type="term" value="C:mitochondrial small ribosomal subunit"/>
    <property type="evidence" value="ECO:0007669"/>
    <property type="project" value="TreeGrafter"/>
</dbReference>
<keyword evidence="6" id="KW-1185">Reference proteome</keyword>
<dbReference type="AlphaFoldDB" id="A0AAW0ZWD8"/>
<dbReference type="Gene3D" id="1.10.287.1480">
    <property type="match status" value="1"/>
</dbReference>
<dbReference type="GO" id="GO:0006412">
    <property type="term" value="P:translation"/>
    <property type="evidence" value="ECO:0007669"/>
    <property type="project" value="InterPro"/>
</dbReference>
<evidence type="ECO:0000313" key="5">
    <source>
        <dbReference type="EMBL" id="KAK9301885.1"/>
    </source>
</evidence>
<proteinExistence type="inferred from homology"/>
<dbReference type="PANTHER" id="PTHR19836">
    <property type="entry name" value="30S RIBOSOMAL PROTEIN S14"/>
    <property type="match status" value="1"/>
</dbReference>
<accession>A0AAW0ZWD8</accession>
<protein>
    <recommendedName>
        <fullName evidence="4">28S ribosomal protein S14, mitochondrial</fullName>
    </recommendedName>
</protein>
<name>A0AAW0ZWD8_9HYME</name>
<evidence type="ECO:0000256" key="3">
    <source>
        <dbReference type="ARBA" id="ARBA00023274"/>
    </source>
</evidence>
<evidence type="ECO:0000256" key="1">
    <source>
        <dbReference type="ARBA" id="ARBA00009083"/>
    </source>
</evidence>
<dbReference type="Pfam" id="PF00253">
    <property type="entry name" value="Ribosomal_S14"/>
    <property type="match status" value="1"/>
</dbReference>
<dbReference type="Proteomes" id="UP001432146">
    <property type="component" value="Unassembled WGS sequence"/>
</dbReference>
<evidence type="ECO:0000256" key="2">
    <source>
        <dbReference type="ARBA" id="ARBA00022980"/>
    </source>
</evidence>
<dbReference type="InterPro" id="IPR001209">
    <property type="entry name" value="Ribosomal_uS14"/>
</dbReference>
<dbReference type="SUPFAM" id="SSF57716">
    <property type="entry name" value="Glucocorticoid receptor-like (DNA-binding domain)"/>
    <property type="match status" value="1"/>
</dbReference>
<dbReference type="GO" id="GO:0003735">
    <property type="term" value="F:structural constituent of ribosome"/>
    <property type="evidence" value="ECO:0007669"/>
    <property type="project" value="InterPro"/>
</dbReference>
<dbReference type="FunFam" id="1.10.287.1480:FF:000001">
    <property type="entry name" value="30S ribosomal protein S14"/>
    <property type="match status" value="1"/>
</dbReference>
<keyword evidence="2" id="KW-0689">Ribosomal protein</keyword>
<keyword evidence="3" id="KW-0687">Ribonucleoprotein</keyword>
<comment type="similarity">
    <text evidence="1">Belongs to the universal ribosomal protein uS14 family.</text>
</comment>
<gene>
    <name evidence="5" type="ORF">QLX08_005936</name>
</gene>
<sequence>MAVVRNGLFIFSNFLSNSVNVATYDIQQIRNKYIGRWMIRDLKRRKLAEKYADERLRLVALKRNDILPLEIREEVGKQINETIPRQTALRQLTPRCILTSRPRGVVHKWRVSRIMFRDLADHNRMSGVQRAICLHKILYDKDI</sequence>
<dbReference type="EMBL" id="JAWNGG020000104">
    <property type="protein sequence ID" value="KAK9301885.1"/>
    <property type="molecule type" value="Genomic_DNA"/>
</dbReference>
<reference evidence="5 6" key="1">
    <citation type="submission" date="2024-05" db="EMBL/GenBank/DDBJ databases">
        <title>The nuclear and mitochondrial genome assemblies of Tetragonisca angustula (Apidae: Meliponini), a tiny yet remarkable pollinator in the Neotropics.</title>
        <authorList>
            <person name="Ferrari R."/>
            <person name="Ricardo P.C."/>
            <person name="Dias F.C."/>
            <person name="Araujo N.S."/>
            <person name="Soares D.O."/>
            <person name="Zhou Q.-S."/>
            <person name="Zhu C.-D."/>
            <person name="Coutinho L."/>
            <person name="Airas M.C."/>
            <person name="Batista T.M."/>
        </authorList>
    </citation>
    <scope>NUCLEOTIDE SEQUENCE [LARGE SCALE GENOMIC DNA]</scope>
    <source>
        <strain evidence="5">ASF017062</strain>
        <tissue evidence="5">Abdomen</tissue>
    </source>
</reference>